<evidence type="ECO:0000313" key="6">
    <source>
        <dbReference type="EMBL" id="OVE84707.1"/>
    </source>
</evidence>
<dbReference type="PANTHER" id="PTHR30290">
    <property type="entry name" value="PERIPLASMIC BINDING COMPONENT OF ABC TRANSPORTER"/>
    <property type="match status" value="1"/>
</dbReference>
<dbReference type="AlphaFoldDB" id="A0A202E903"/>
<dbReference type="RefSeq" id="WP_087714685.1">
    <property type="nucleotide sequence ID" value="NZ_MWPH01000002.1"/>
</dbReference>
<reference evidence="6 7" key="1">
    <citation type="submission" date="2017-02" db="EMBL/GenBank/DDBJ databases">
        <title>Natronthermophilus aegyptiacus gen. nov.,sp. nov., an aerobic, extremely halophilic alkalithermophilic archaeon isolated from the athalassohaline Wadi An Natrun, Egypt.</title>
        <authorList>
            <person name="Zhao B."/>
        </authorList>
    </citation>
    <scope>NUCLEOTIDE SEQUENCE [LARGE SCALE GENOMIC DNA]</scope>
    <source>
        <strain evidence="6 7">CGMCC 1.3597</strain>
    </source>
</reference>
<dbReference type="SUPFAM" id="SSF53850">
    <property type="entry name" value="Periplasmic binding protein-like II"/>
    <property type="match status" value="1"/>
</dbReference>
<comment type="caution">
    <text evidence="6">The sequence shown here is derived from an EMBL/GenBank/DDBJ whole genome shotgun (WGS) entry which is preliminary data.</text>
</comment>
<sequence length="596" mass="67838">MLAAQGAVGAAALAGCMGGDSDEDLLEGTGLEPVLDDVDYNEDYEDEFEVLYPSADLNPVDDDYIFNPYHPRWNAGDLGQEFGFEYLAVYHTERGEYVPRIAEDWSIDPDTLRTEVTLSEDYGWSTGESITAHDFVTGYKIDGYMGLGMENFVDIETGVYAEDDYTLVIEPRDEYTDMEEELWVGEWAEMILQVSEAQYGHFVEEFEDATTDEEIESVQQSLLEYDVSWDEVLYSGPWIFVEANEEFADQIPNPEHPIAQDWEFFQRIGIYVDEEGIQSGEVDWGDDSPDLDDVPSMYGEGPLPYDGQSFALIFGTEDEYIRDYPEVRQAIAHAIDIPFLTETAATEGTGYDEYSTGIDSLYVEDYVETDALEAMSNYGPEDTDRAAELLEDVGFEHDGDEWLTPDGDTWTLNFPVGDWFDTHSEMISNNLSEFGIDMDFYVEEFPTWQAETQQNHDYDMTVHLNYGMARDYHPYADFDAVFNDNNMGLFTERTGMIEEEVEVPEVGNPDGDMVTFDIPEELEAMSTADSEEEVISHATNLAWVHNQLLPAAVCFPWGGGHYWVNTEDWDFDVESDDWLTSNRLTHYLLQNGLERV</sequence>
<comment type="subcellular location">
    <subcellularLocation>
        <location evidence="1">Cell envelope</location>
    </subcellularLocation>
</comment>
<evidence type="ECO:0000313" key="7">
    <source>
        <dbReference type="Proteomes" id="UP000196084"/>
    </source>
</evidence>
<evidence type="ECO:0000256" key="3">
    <source>
        <dbReference type="ARBA" id="ARBA00022448"/>
    </source>
</evidence>
<dbReference type="GO" id="GO:1904680">
    <property type="term" value="F:peptide transmembrane transporter activity"/>
    <property type="evidence" value="ECO:0007669"/>
    <property type="project" value="TreeGrafter"/>
</dbReference>
<dbReference type="Gene3D" id="3.40.190.10">
    <property type="entry name" value="Periplasmic binding protein-like II"/>
    <property type="match status" value="1"/>
</dbReference>
<feature type="domain" description="Solute-binding protein family 5" evidence="5">
    <location>
        <begin position="96"/>
        <end position="243"/>
    </location>
</feature>
<dbReference type="GO" id="GO:0015833">
    <property type="term" value="P:peptide transport"/>
    <property type="evidence" value="ECO:0007669"/>
    <property type="project" value="TreeGrafter"/>
</dbReference>
<dbReference type="Gene3D" id="3.10.105.10">
    <property type="entry name" value="Dipeptide-binding Protein, Domain 3"/>
    <property type="match status" value="1"/>
</dbReference>
<comment type="similarity">
    <text evidence="2">Belongs to the bacterial solute-binding protein 5 family.</text>
</comment>
<protein>
    <submittedName>
        <fullName evidence="6">ABC transporter substrate-binding protein</fullName>
    </submittedName>
</protein>
<evidence type="ECO:0000259" key="5">
    <source>
        <dbReference type="Pfam" id="PF00496"/>
    </source>
</evidence>
<dbReference type="PANTHER" id="PTHR30290:SF10">
    <property type="entry name" value="PERIPLASMIC OLIGOPEPTIDE-BINDING PROTEIN-RELATED"/>
    <property type="match status" value="1"/>
</dbReference>
<organism evidence="6 7">
    <name type="scientific">Natronolimnobius baerhuensis</name>
    <dbReference type="NCBI Taxonomy" id="253108"/>
    <lineage>
        <taxon>Archaea</taxon>
        <taxon>Methanobacteriati</taxon>
        <taxon>Methanobacteriota</taxon>
        <taxon>Stenosarchaea group</taxon>
        <taxon>Halobacteria</taxon>
        <taxon>Halobacteriales</taxon>
        <taxon>Natrialbaceae</taxon>
        <taxon>Natronolimnobius</taxon>
    </lineage>
</organism>
<dbReference type="InterPro" id="IPR039424">
    <property type="entry name" value="SBP_5"/>
</dbReference>
<dbReference type="InterPro" id="IPR000914">
    <property type="entry name" value="SBP_5_dom"/>
</dbReference>
<name>A0A202E903_9EURY</name>
<keyword evidence="4" id="KW-0732">Signal</keyword>
<evidence type="ECO:0000256" key="1">
    <source>
        <dbReference type="ARBA" id="ARBA00004196"/>
    </source>
</evidence>
<feature type="domain" description="Solute-binding protein family 5" evidence="5">
    <location>
        <begin position="278"/>
        <end position="484"/>
    </location>
</feature>
<proteinExistence type="inferred from homology"/>
<dbReference type="EMBL" id="MWPH01000002">
    <property type="protein sequence ID" value="OVE84707.1"/>
    <property type="molecule type" value="Genomic_DNA"/>
</dbReference>
<dbReference type="Pfam" id="PF00496">
    <property type="entry name" value="SBP_bac_5"/>
    <property type="match status" value="2"/>
</dbReference>
<dbReference type="OrthoDB" id="194307at2157"/>
<dbReference type="Proteomes" id="UP000196084">
    <property type="component" value="Unassembled WGS sequence"/>
</dbReference>
<gene>
    <name evidence="6" type="ORF">B2G88_09995</name>
</gene>
<evidence type="ECO:0000256" key="4">
    <source>
        <dbReference type="ARBA" id="ARBA00022729"/>
    </source>
</evidence>
<evidence type="ECO:0000256" key="2">
    <source>
        <dbReference type="ARBA" id="ARBA00005695"/>
    </source>
</evidence>
<keyword evidence="3" id="KW-0813">Transport</keyword>
<keyword evidence="7" id="KW-1185">Reference proteome</keyword>
<accession>A0A202E903</accession>